<keyword evidence="2" id="KW-0238">DNA-binding</keyword>
<evidence type="ECO:0000313" key="6">
    <source>
        <dbReference type="EMBL" id="TMQ65535.1"/>
    </source>
</evidence>
<evidence type="ECO:0000256" key="4">
    <source>
        <dbReference type="SAM" id="MobiDB-lite"/>
    </source>
</evidence>
<dbReference type="Pfam" id="PF00589">
    <property type="entry name" value="Phage_integrase"/>
    <property type="match status" value="1"/>
</dbReference>
<feature type="compositionally biased region" description="Basic and acidic residues" evidence="4">
    <location>
        <begin position="163"/>
        <end position="175"/>
    </location>
</feature>
<evidence type="ECO:0000256" key="1">
    <source>
        <dbReference type="ARBA" id="ARBA00008857"/>
    </source>
</evidence>
<dbReference type="GO" id="GO:0003677">
    <property type="term" value="F:DNA binding"/>
    <property type="evidence" value="ECO:0007669"/>
    <property type="project" value="UniProtKB-KW"/>
</dbReference>
<comment type="similarity">
    <text evidence="1">Belongs to the 'phage' integrase family.</text>
</comment>
<dbReference type="SUPFAM" id="SSF56349">
    <property type="entry name" value="DNA breaking-rejoining enzymes"/>
    <property type="match status" value="1"/>
</dbReference>
<reference evidence="6 7" key="1">
    <citation type="journal article" date="2019" name="Nat. Microbiol.">
        <title>Mediterranean grassland soil C-N compound turnover is dependent on rainfall and depth, and is mediated by genomically divergent microorganisms.</title>
        <authorList>
            <person name="Diamond S."/>
            <person name="Andeer P.F."/>
            <person name="Li Z."/>
            <person name="Crits-Christoph A."/>
            <person name="Burstein D."/>
            <person name="Anantharaman K."/>
            <person name="Lane K.R."/>
            <person name="Thomas B.C."/>
            <person name="Pan C."/>
            <person name="Northen T.R."/>
            <person name="Banfield J.F."/>
        </authorList>
    </citation>
    <scope>NUCLEOTIDE SEQUENCE [LARGE SCALE GENOMIC DNA]</scope>
    <source>
        <strain evidence="6">WS_8</strain>
    </source>
</reference>
<protein>
    <submittedName>
        <fullName evidence="6">Site-specific integrase</fullName>
    </submittedName>
</protein>
<accession>A0A538TPN4</accession>
<gene>
    <name evidence="6" type="ORF">E6K78_07490</name>
</gene>
<evidence type="ECO:0000256" key="2">
    <source>
        <dbReference type="ARBA" id="ARBA00023125"/>
    </source>
</evidence>
<feature type="domain" description="Tyr recombinase" evidence="5">
    <location>
        <begin position="1"/>
        <end position="153"/>
    </location>
</feature>
<dbReference type="AlphaFoldDB" id="A0A538TPN4"/>
<dbReference type="InterPro" id="IPR013762">
    <property type="entry name" value="Integrase-like_cat_sf"/>
</dbReference>
<comment type="caution">
    <text evidence="6">The sequence shown here is derived from an EMBL/GenBank/DDBJ whole genome shotgun (WGS) entry which is preliminary data.</text>
</comment>
<dbReference type="PROSITE" id="PS51898">
    <property type="entry name" value="TYR_RECOMBINASE"/>
    <property type="match status" value="1"/>
</dbReference>
<dbReference type="Gene3D" id="1.10.443.10">
    <property type="entry name" value="Intergrase catalytic core"/>
    <property type="match status" value="1"/>
</dbReference>
<dbReference type="InterPro" id="IPR002104">
    <property type="entry name" value="Integrase_catalytic"/>
</dbReference>
<evidence type="ECO:0000259" key="5">
    <source>
        <dbReference type="PROSITE" id="PS51898"/>
    </source>
</evidence>
<evidence type="ECO:0000256" key="3">
    <source>
        <dbReference type="ARBA" id="ARBA00023172"/>
    </source>
</evidence>
<dbReference type="PANTHER" id="PTHR30349:SF41">
    <property type="entry name" value="INTEGRASE_RECOMBINASE PROTEIN MJ0367-RELATED"/>
    <property type="match status" value="1"/>
</dbReference>
<dbReference type="PANTHER" id="PTHR30349">
    <property type="entry name" value="PHAGE INTEGRASE-RELATED"/>
    <property type="match status" value="1"/>
</dbReference>
<dbReference type="InterPro" id="IPR011010">
    <property type="entry name" value="DNA_brk_join_enz"/>
</dbReference>
<dbReference type="CDD" id="cd00796">
    <property type="entry name" value="INT_Rci_Hp1_C"/>
    <property type="match status" value="1"/>
</dbReference>
<name>A0A538TPN4_UNCEI</name>
<keyword evidence="3" id="KW-0233">DNA recombination</keyword>
<feature type="region of interest" description="Disordered" evidence="4">
    <location>
        <begin position="150"/>
        <end position="175"/>
    </location>
</feature>
<dbReference type="InterPro" id="IPR050090">
    <property type="entry name" value="Tyrosine_recombinase_XerCD"/>
</dbReference>
<sequence>MRLLYLTGMRTGEALNLEWSRIDFQAQEIALRARDTKTGKARAIPFESGTPLAELLTRQRESIKALERRESRVIVQVFPEVAPVTFKRWWLRAVKAAGLPALRPHDLRRSFVREAIRRGVSEGVTVALVGHRTRAMLARYDITSAQDLREGMRRLATPTDTQTDTRKKAGEGEPT</sequence>
<dbReference type="Proteomes" id="UP000316609">
    <property type="component" value="Unassembled WGS sequence"/>
</dbReference>
<dbReference type="EMBL" id="VBOY01000069">
    <property type="protein sequence ID" value="TMQ65535.1"/>
    <property type="molecule type" value="Genomic_DNA"/>
</dbReference>
<dbReference type="GO" id="GO:0015074">
    <property type="term" value="P:DNA integration"/>
    <property type="evidence" value="ECO:0007669"/>
    <property type="project" value="InterPro"/>
</dbReference>
<evidence type="ECO:0000313" key="7">
    <source>
        <dbReference type="Proteomes" id="UP000316609"/>
    </source>
</evidence>
<proteinExistence type="inferred from homology"/>
<organism evidence="6 7">
    <name type="scientific">Eiseniibacteriota bacterium</name>
    <dbReference type="NCBI Taxonomy" id="2212470"/>
    <lineage>
        <taxon>Bacteria</taxon>
        <taxon>Candidatus Eiseniibacteriota</taxon>
    </lineage>
</organism>
<dbReference type="GO" id="GO:0006310">
    <property type="term" value="P:DNA recombination"/>
    <property type="evidence" value="ECO:0007669"/>
    <property type="project" value="UniProtKB-KW"/>
</dbReference>